<dbReference type="OMA" id="MVHSANE"/>
<proteinExistence type="predicted"/>
<dbReference type="SUPFAM" id="SSF48371">
    <property type="entry name" value="ARM repeat"/>
    <property type="match status" value="2"/>
</dbReference>
<dbReference type="EMBL" id="AMQN01004769">
    <property type="status" value="NOT_ANNOTATED_CDS"/>
    <property type="molecule type" value="Genomic_DNA"/>
</dbReference>
<dbReference type="InterPro" id="IPR000225">
    <property type="entry name" value="Armadillo"/>
</dbReference>
<feature type="region of interest" description="Disordered" evidence="3">
    <location>
        <begin position="832"/>
        <end position="915"/>
    </location>
</feature>
<evidence type="ECO:0000256" key="1">
    <source>
        <dbReference type="PROSITE-ProRule" id="PRU00023"/>
    </source>
</evidence>
<evidence type="ECO:0000256" key="2">
    <source>
        <dbReference type="PROSITE-ProRule" id="PRU00259"/>
    </source>
</evidence>
<organism evidence="4">
    <name type="scientific">Capitella teleta</name>
    <name type="common">Polychaete worm</name>
    <dbReference type="NCBI Taxonomy" id="283909"/>
    <lineage>
        <taxon>Eukaryota</taxon>
        <taxon>Metazoa</taxon>
        <taxon>Spiralia</taxon>
        <taxon>Lophotrochozoa</taxon>
        <taxon>Annelida</taxon>
        <taxon>Polychaeta</taxon>
        <taxon>Sedentaria</taxon>
        <taxon>Scolecida</taxon>
        <taxon>Capitellidae</taxon>
        <taxon>Capitella</taxon>
    </lineage>
</organism>
<dbReference type="EMBL" id="KB294357">
    <property type="protein sequence ID" value="ELU14680.1"/>
    <property type="molecule type" value="Genomic_DNA"/>
</dbReference>
<reference evidence="4 6" key="2">
    <citation type="journal article" date="2013" name="Nature">
        <title>Insights into bilaterian evolution from three spiralian genomes.</title>
        <authorList>
            <person name="Simakov O."/>
            <person name="Marletaz F."/>
            <person name="Cho S.J."/>
            <person name="Edsinger-Gonzales E."/>
            <person name="Havlak P."/>
            <person name="Hellsten U."/>
            <person name="Kuo D.H."/>
            <person name="Larsson T."/>
            <person name="Lv J."/>
            <person name="Arendt D."/>
            <person name="Savage R."/>
            <person name="Osoegawa K."/>
            <person name="de Jong P."/>
            <person name="Grimwood J."/>
            <person name="Chapman J.A."/>
            <person name="Shapiro H."/>
            <person name="Aerts A."/>
            <person name="Otillar R.P."/>
            <person name="Terry A.Y."/>
            <person name="Boore J.L."/>
            <person name="Grigoriev I.V."/>
            <person name="Lindberg D.R."/>
            <person name="Seaver E.C."/>
            <person name="Weisblat D.A."/>
            <person name="Putnam N.H."/>
            <person name="Rokhsar D.S."/>
        </authorList>
    </citation>
    <scope>NUCLEOTIDE SEQUENCE</scope>
    <source>
        <strain evidence="4 6">I ESC-2004</strain>
    </source>
</reference>
<dbReference type="Gene3D" id="1.25.40.20">
    <property type="entry name" value="Ankyrin repeat-containing domain"/>
    <property type="match status" value="1"/>
</dbReference>
<gene>
    <name evidence="4" type="ORF">CAPTEDRAFT_224898</name>
</gene>
<feature type="repeat" description="ANK" evidence="1">
    <location>
        <begin position="106"/>
        <end position="135"/>
    </location>
</feature>
<dbReference type="Gene3D" id="1.25.10.10">
    <property type="entry name" value="Leucine-rich Repeat Variant"/>
    <property type="match status" value="4"/>
</dbReference>
<feature type="compositionally biased region" description="Polar residues" evidence="3">
    <location>
        <begin position="875"/>
        <end position="915"/>
    </location>
</feature>
<keyword evidence="6" id="KW-1185">Reference proteome</keyword>
<evidence type="ECO:0000313" key="6">
    <source>
        <dbReference type="Proteomes" id="UP000014760"/>
    </source>
</evidence>
<keyword evidence="1" id="KW-0040">ANK repeat</keyword>
<dbReference type="PROSITE" id="PS50088">
    <property type="entry name" value="ANK_REPEAT"/>
    <property type="match status" value="1"/>
</dbReference>
<dbReference type="Proteomes" id="UP000014760">
    <property type="component" value="Unassembled WGS sequence"/>
</dbReference>
<feature type="repeat" description="ARM" evidence="2">
    <location>
        <begin position="506"/>
        <end position="534"/>
    </location>
</feature>
<evidence type="ECO:0000313" key="5">
    <source>
        <dbReference type="EnsemblMetazoa" id="CapteP224898"/>
    </source>
</evidence>
<dbReference type="HOGENOM" id="CLU_368265_0_0_1"/>
<evidence type="ECO:0000256" key="3">
    <source>
        <dbReference type="SAM" id="MobiDB-lite"/>
    </source>
</evidence>
<dbReference type="PANTHER" id="PTHR46464">
    <property type="entry name" value="ANK_REP_REGION DOMAIN-CONTAINING PROTEIN"/>
    <property type="match status" value="1"/>
</dbReference>
<name>R7VG92_CAPTE</name>
<dbReference type="AlphaFoldDB" id="R7VG92"/>
<dbReference type="Pfam" id="PF00514">
    <property type="entry name" value="Arm"/>
    <property type="match status" value="2"/>
</dbReference>
<dbReference type="PANTHER" id="PTHR46464:SF2">
    <property type="entry name" value="ANKYRIN AND ARMADILLO REPEAT-CONTAINING PROTEIN"/>
    <property type="match status" value="1"/>
</dbReference>
<sequence>MAWRWPLEARSQLRLRSHADLAANVRDNVLVKKPKRKADEKDLQAKLLKLALYGEVNEKSMNESDENGWGHIHHAAFRGFVKSVEKFVKANDDQLESETGDELRCTPLLLAVMSGNEETVRCLVTLGARVWATNSQNHGVVELCAFKQFIELLEYFIELNDEKLPVWKNLVKFLASEVDDEIEAAAKCLKTLTQNDPNGLRWKAGFDSGIVPTVSKVLKSGCGDEAKVATFHLLLTIIGHQEVKEQAMASGLMTSLIKMLKSQHSYILQMAASVTKELASVAEYAEQAAQAGAIPSLVKVTQTVKEPEVLVEVAHALASIVQHDPAHQQALGGQQGAISSIIGLFDGLSHKDLLLALTKLVSAAVKQNETNQTAFVQQGVAPHIITLSRVKHKELQMSAVVAVHRLAEGNPTTQKIILDEGVVHPLMQLLRRSRQADVQEETATALWALAGDDVEERRNMAELIGVQQLIEFFSSPSENLDYIGSEGLGVLAQGPRHEQTAIGQANGVHPLVRLLRSSNEAILLSAIRTLRHLSLSVGFVPHAKNQQMIAGSRGIKFLVALMVHSQNEIVQVEAAHTLAAVALGNDEIMTDIQQNLDFSFVRILKMMYNPQAVVRLLAGASLATFAYNSLKLQREIAEQGGVRFSCFTPFLQSDDEYFRCMAAFQVVVLAPIIPDEEQAISSAAGIKLLVELLQYSKNDVIKALAADSVARLAHTRAGVPSAFVSIEAVNLLCDMLLYLAEQVRGNAAIALGYLSYQPQATRQLLNRCRLDPYMMKILRYYTSVGKLSSEFLDGWKHYKQIGLPTIDEGRPNLIGRQNVQYKDQLGARPLTISSIDGSSTHMQSSILNTSGQSGMDGDKTPLTGRSSVGSRRTSDQTLTPRTTQGAQLSLPGSRQHSRRSSIATTQQPEMISQDA</sequence>
<dbReference type="Pfam" id="PF12796">
    <property type="entry name" value="Ank_2"/>
    <property type="match status" value="1"/>
</dbReference>
<reference evidence="5" key="3">
    <citation type="submission" date="2015-06" db="UniProtKB">
        <authorList>
            <consortium name="EnsemblMetazoa"/>
        </authorList>
    </citation>
    <scope>IDENTIFICATION</scope>
</reference>
<dbReference type="SMART" id="SM00185">
    <property type="entry name" value="ARM"/>
    <property type="match status" value="6"/>
</dbReference>
<dbReference type="InterPro" id="IPR043379">
    <property type="entry name" value="ANKAR"/>
</dbReference>
<dbReference type="InterPro" id="IPR002110">
    <property type="entry name" value="Ankyrin_rpt"/>
</dbReference>
<dbReference type="SMART" id="SM00248">
    <property type="entry name" value="ANK"/>
    <property type="match status" value="2"/>
</dbReference>
<dbReference type="EnsemblMetazoa" id="CapteT224898">
    <property type="protein sequence ID" value="CapteP224898"/>
    <property type="gene ID" value="CapteG224898"/>
</dbReference>
<dbReference type="InterPro" id="IPR011989">
    <property type="entry name" value="ARM-like"/>
</dbReference>
<accession>R7VG92</accession>
<dbReference type="InterPro" id="IPR016024">
    <property type="entry name" value="ARM-type_fold"/>
</dbReference>
<dbReference type="STRING" id="283909.R7VG92"/>
<dbReference type="InterPro" id="IPR036770">
    <property type="entry name" value="Ankyrin_rpt-contain_sf"/>
</dbReference>
<feature type="compositionally biased region" description="Polar residues" evidence="3">
    <location>
        <begin position="832"/>
        <end position="853"/>
    </location>
</feature>
<dbReference type="SUPFAM" id="SSF48403">
    <property type="entry name" value="Ankyrin repeat"/>
    <property type="match status" value="1"/>
</dbReference>
<reference evidence="6" key="1">
    <citation type="submission" date="2012-12" db="EMBL/GenBank/DDBJ databases">
        <authorList>
            <person name="Hellsten U."/>
            <person name="Grimwood J."/>
            <person name="Chapman J.A."/>
            <person name="Shapiro H."/>
            <person name="Aerts A."/>
            <person name="Otillar R.P."/>
            <person name="Terry A.Y."/>
            <person name="Boore J.L."/>
            <person name="Simakov O."/>
            <person name="Marletaz F."/>
            <person name="Cho S.-J."/>
            <person name="Edsinger-Gonzales E."/>
            <person name="Havlak P."/>
            <person name="Kuo D.-H."/>
            <person name="Larsson T."/>
            <person name="Lv J."/>
            <person name="Arendt D."/>
            <person name="Savage R."/>
            <person name="Osoegawa K."/>
            <person name="de Jong P."/>
            <person name="Lindberg D.R."/>
            <person name="Seaver E.C."/>
            <person name="Weisblat D.A."/>
            <person name="Putnam N.H."/>
            <person name="Grigoriev I.V."/>
            <person name="Rokhsar D.S."/>
        </authorList>
    </citation>
    <scope>NUCLEOTIDE SEQUENCE</scope>
    <source>
        <strain evidence="6">I ESC-2004</strain>
    </source>
</reference>
<evidence type="ECO:0000313" key="4">
    <source>
        <dbReference type="EMBL" id="ELU14680.1"/>
    </source>
</evidence>
<dbReference type="PROSITE" id="PS50176">
    <property type="entry name" value="ARM_REPEAT"/>
    <property type="match status" value="1"/>
</dbReference>
<protein>
    <submittedName>
        <fullName evidence="4 5">Uncharacterized protein</fullName>
    </submittedName>
</protein>
<dbReference type="OrthoDB" id="1683831at2759"/>